<evidence type="ECO:0000256" key="1">
    <source>
        <dbReference type="SAM" id="MobiDB-lite"/>
    </source>
</evidence>
<comment type="caution">
    <text evidence="3">The sequence shown here is derived from an EMBL/GenBank/DDBJ whole genome shotgun (WGS) entry which is preliminary data.</text>
</comment>
<evidence type="ECO:0000313" key="4">
    <source>
        <dbReference type="Proteomes" id="UP001277761"/>
    </source>
</evidence>
<evidence type="ECO:0000256" key="2">
    <source>
        <dbReference type="SAM" id="Phobius"/>
    </source>
</evidence>
<proteinExistence type="predicted"/>
<evidence type="ECO:0000313" key="3">
    <source>
        <dbReference type="EMBL" id="MDX8152647.1"/>
    </source>
</evidence>
<feature type="transmembrane region" description="Helical" evidence="2">
    <location>
        <begin position="64"/>
        <end position="87"/>
    </location>
</feature>
<protein>
    <submittedName>
        <fullName evidence="3">Uncharacterized protein</fullName>
    </submittedName>
</protein>
<feature type="region of interest" description="Disordered" evidence="1">
    <location>
        <begin position="1"/>
        <end position="44"/>
    </location>
</feature>
<keyword evidence="4" id="KW-1185">Reference proteome</keyword>
<feature type="compositionally biased region" description="Low complexity" evidence="1">
    <location>
        <begin position="12"/>
        <end position="32"/>
    </location>
</feature>
<dbReference type="Proteomes" id="UP001277761">
    <property type="component" value="Unassembled WGS sequence"/>
</dbReference>
<reference evidence="3 4" key="1">
    <citation type="submission" date="2023-11" db="EMBL/GenBank/DDBJ databases">
        <authorList>
            <person name="Xu M."/>
            <person name="Jiang T."/>
        </authorList>
    </citation>
    <scope>NUCLEOTIDE SEQUENCE [LARGE SCALE GENOMIC DNA]</scope>
    <source>
        <strain evidence="3 4">SD</strain>
    </source>
</reference>
<sequence length="158" mass="16850">MSDRRDDDAAPEDAPAPAAPGAGRDAPPAGGRPADDGHPPLADHLQRARDGFASADRDRSRNKLVLLLLFGALPMIVVFVAVLGSLASGPPDDNGGSERLGEVTRYCVYVAKDTDDNADCLDRTDPRIVERENSNAGRYARGELLRCLDDSGPLCRLK</sequence>
<gene>
    <name evidence="3" type="ORF">SK069_13660</name>
</gene>
<keyword evidence="2" id="KW-1133">Transmembrane helix</keyword>
<keyword evidence="2" id="KW-0472">Membrane</keyword>
<keyword evidence="2" id="KW-0812">Transmembrane</keyword>
<name>A0ABU4VLD8_9ACTN</name>
<dbReference type="EMBL" id="JAXAVX010000007">
    <property type="protein sequence ID" value="MDX8152647.1"/>
    <property type="molecule type" value="Genomic_DNA"/>
</dbReference>
<organism evidence="3 4">
    <name type="scientific">Patulibacter brassicae</name>
    <dbReference type="NCBI Taxonomy" id="1705717"/>
    <lineage>
        <taxon>Bacteria</taxon>
        <taxon>Bacillati</taxon>
        <taxon>Actinomycetota</taxon>
        <taxon>Thermoleophilia</taxon>
        <taxon>Solirubrobacterales</taxon>
        <taxon>Patulibacteraceae</taxon>
        <taxon>Patulibacter</taxon>
    </lineage>
</organism>
<accession>A0ABU4VLD8</accession>
<dbReference type="RefSeq" id="WP_319954803.1">
    <property type="nucleotide sequence ID" value="NZ_JAXAVX010000007.1"/>
</dbReference>